<organism evidence="2 3">
    <name type="scientific">Leishmania enriettii</name>
    <dbReference type="NCBI Taxonomy" id="5663"/>
    <lineage>
        <taxon>Eukaryota</taxon>
        <taxon>Discoba</taxon>
        <taxon>Euglenozoa</taxon>
        <taxon>Kinetoplastea</taxon>
        <taxon>Metakinetoplastina</taxon>
        <taxon>Trypanosomatida</taxon>
        <taxon>Trypanosomatidae</taxon>
        <taxon>Leishmaniinae</taxon>
        <taxon>Leishmania</taxon>
    </lineage>
</organism>
<feature type="compositionally biased region" description="Basic and acidic residues" evidence="1">
    <location>
        <begin position="135"/>
        <end position="148"/>
    </location>
</feature>
<name>A0A836HI06_LEIEN</name>
<dbReference type="EMBL" id="JAFHKP010000024">
    <property type="protein sequence ID" value="KAG5478241.1"/>
    <property type="molecule type" value="Genomic_DNA"/>
</dbReference>
<dbReference type="GeneID" id="94172161"/>
<comment type="caution">
    <text evidence="2">The sequence shown here is derived from an EMBL/GenBank/DDBJ whole genome shotgun (WGS) entry which is preliminary data.</text>
</comment>
<dbReference type="OrthoDB" id="267990at2759"/>
<feature type="region of interest" description="Disordered" evidence="1">
    <location>
        <begin position="32"/>
        <end position="190"/>
    </location>
</feature>
<evidence type="ECO:0000313" key="3">
    <source>
        <dbReference type="Proteomes" id="UP000674179"/>
    </source>
</evidence>
<dbReference type="KEGG" id="lenr:94172161"/>
<feature type="compositionally biased region" description="Basic residues" evidence="1">
    <location>
        <begin position="169"/>
        <end position="178"/>
    </location>
</feature>
<sequence>MPPRAARIPIRDSVSVAVRKHLRTAAAAAGVVTATKGESARASTTATPALETVAPALSPSSSRVSRRRRDVVPQAAPEWQRMALNTAAAARPDKRRRGGAGAKQGGSSATAVAASRKSPAVTAKNTKSNGRRKHTEKERAKAEGHDEAAATVASPLHAESDANSTSGGKHAKPRRGKAGKATAAPTAKRGKRVPVAELLCPRCRLRIDQWPYCGLSGEAHELRAPRSVAKEEDEAAAAVAAL</sequence>
<reference evidence="2 3" key="1">
    <citation type="submission" date="2021-02" db="EMBL/GenBank/DDBJ databases">
        <title>Leishmania (Mundinia) enrietti genome sequencing and assembly.</title>
        <authorList>
            <person name="Almutairi H."/>
            <person name="Gatherer D."/>
        </authorList>
    </citation>
    <scope>NUCLEOTIDE SEQUENCE [LARGE SCALE GENOMIC DNA]</scope>
    <source>
        <strain evidence="2">CUR178</strain>
    </source>
</reference>
<evidence type="ECO:0000313" key="2">
    <source>
        <dbReference type="EMBL" id="KAG5478241.1"/>
    </source>
</evidence>
<dbReference type="RefSeq" id="XP_067692706.1">
    <property type="nucleotide sequence ID" value="XM_067836651.1"/>
</dbReference>
<accession>A0A836HI06</accession>
<proteinExistence type="predicted"/>
<keyword evidence="3" id="KW-1185">Reference proteome</keyword>
<gene>
    <name evidence="2" type="ORF">CUR178_04956</name>
</gene>
<dbReference type="Proteomes" id="UP000674179">
    <property type="component" value="Chromosome 24"/>
</dbReference>
<evidence type="ECO:0000256" key="1">
    <source>
        <dbReference type="SAM" id="MobiDB-lite"/>
    </source>
</evidence>
<protein>
    <submittedName>
        <fullName evidence="2">Uncharacterized protein</fullName>
    </submittedName>
</protein>
<dbReference type="AlphaFoldDB" id="A0A836HI06"/>